<dbReference type="AlphaFoldDB" id="F0SWV2"/>
<protein>
    <submittedName>
        <fullName evidence="7">Efflux transporter, RND family, MFP subunit</fullName>
    </submittedName>
</protein>
<keyword evidence="2 3" id="KW-0175">Coiled coil</keyword>
<keyword evidence="8" id="KW-1185">Reference proteome</keyword>
<evidence type="ECO:0000256" key="3">
    <source>
        <dbReference type="SAM" id="Coils"/>
    </source>
</evidence>
<dbReference type="InterPro" id="IPR058637">
    <property type="entry name" value="YknX-like_C"/>
</dbReference>
<dbReference type="Gene3D" id="2.40.30.170">
    <property type="match status" value="1"/>
</dbReference>
<dbReference type="GO" id="GO:0030313">
    <property type="term" value="C:cell envelope"/>
    <property type="evidence" value="ECO:0007669"/>
    <property type="project" value="UniProtKB-SubCell"/>
</dbReference>
<evidence type="ECO:0000256" key="2">
    <source>
        <dbReference type="ARBA" id="ARBA00023054"/>
    </source>
</evidence>
<dbReference type="OrthoDB" id="5392603at2"/>
<evidence type="ECO:0000259" key="5">
    <source>
        <dbReference type="Pfam" id="PF25989"/>
    </source>
</evidence>
<dbReference type="eggNOG" id="COG0845">
    <property type="taxonomic scope" value="Bacteria"/>
</dbReference>
<keyword evidence="4" id="KW-0472">Membrane</keyword>
<dbReference type="SUPFAM" id="SSF111369">
    <property type="entry name" value="HlyD-like secretion proteins"/>
    <property type="match status" value="1"/>
</dbReference>
<gene>
    <name evidence="7" type="ordered locus">Sgly_0273</name>
</gene>
<organism evidence="7 8">
    <name type="scientific">Syntrophobotulus glycolicus (strain DSM 8271 / FlGlyR)</name>
    <dbReference type="NCBI Taxonomy" id="645991"/>
    <lineage>
        <taxon>Bacteria</taxon>
        <taxon>Bacillati</taxon>
        <taxon>Bacillota</taxon>
        <taxon>Clostridia</taxon>
        <taxon>Eubacteriales</taxon>
        <taxon>Desulfitobacteriaceae</taxon>
        <taxon>Syntrophobotulus</taxon>
    </lineage>
</organism>
<feature type="domain" description="YknX-like C-terminal permuted SH3-like" evidence="5">
    <location>
        <begin position="353"/>
        <end position="413"/>
    </location>
</feature>
<dbReference type="Pfam" id="PF25990">
    <property type="entry name" value="Beta-barrel_YknX"/>
    <property type="match status" value="1"/>
</dbReference>
<dbReference type="PANTHER" id="PTHR32347">
    <property type="entry name" value="EFFLUX SYSTEM COMPONENT YKNX-RELATED"/>
    <property type="match status" value="1"/>
</dbReference>
<feature type="coiled-coil region" evidence="3">
    <location>
        <begin position="172"/>
        <end position="229"/>
    </location>
</feature>
<dbReference type="EMBL" id="CP002547">
    <property type="protein sequence ID" value="ADY54642.1"/>
    <property type="molecule type" value="Genomic_DNA"/>
</dbReference>
<accession>F0SWV2</accession>
<feature type="domain" description="YknX-like beta-barrel" evidence="6">
    <location>
        <begin position="262"/>
        <end position="339"/>
    </location>
</feature>
<sequence>METKTKEAGRISITGISIAGIPIVRISIALIWGLAAIIGMIQIFKPKAVEVAVAALEKRNLADSISVTGKIESEEIYETVLSSSQKVIKRYKNIGDDVKAGDILVTLDTEDLEYQLNKAVLSLDTLKTSTGNAKAQASINLDTAKNSYALAGKAYQNIKALYDTGAASKDDLDQADNALKLAESQVKLAEIQYNNLNLNSSGSDVQKQMERLNLDIQNLNRKIAESTIKSPISGTLTLLDARENQYPSRSQGQVQVLDLSRLIVKADVSQYDAVLLNPGQKASVKVKGLGETLTGRITSISDVSNTTAGSSTEPKYEVQISLDDSKKDIKADYDVDVNISIKEKTDIPAADSRAVQAEDDRKFVFIAADGKAVKKYIKTGLETDLYIEILEGLSVGDRYITTPPDGLKEGDRVSPTD</sequence>
<evidence type="ECO:0000313" key="7">
    <source>
        <dbReference type="EMBL" id="ADY54642.1"/>
    </source>
</evidence>
<evidence type="ECO:0000256" key="1">
    <source>
        <dbReference type="ARBA" id="ARBA00004196"/>
    </source>
</evidence>
<dbReference type="Gene3D" id="1.10.287.470">
    <property type="entry name" value="Helix hairpin bin"/>
    <property type="match status" value="1"/>
</dbReference>
<dbReference type="Pfam" id="PF25989">
    <property type="entry name" value="YknX_C"/>
    <property type="match status" value="1"/>
</dbReference>
<dbReference type="InterPro" id="IPR050465">
    <property type="entry name" value="UPF0194_transport"/>
</dbReference>
<reference evidence="7 8" key="1">
    <citation type="journal article" date="2011" name="Stand. Genomic Sci.">
        <title>Complete genome sequence of Syntrophobotulus glycolicus type strain (FlGlyR).</title>
        <authorList>
            <person name="Han C."/>
            <person name="Mwirichia R."/>
            <person name="Chertkov O."/>
            <person name="Held B."/>
            <person name="Lapidus A."/>
            <person name="Nolan M."/>
            <person name="Lucas S."/>
            <person name="Hammon N."/>
            <person name="Deshpande S."/>
            <person name="Cheng J.F."/>
            <person name="Tapia R."/>
            <person name="Goodwin L."/>
            <person name="Pitluck S."/>
            <person name="Huntemann M."/>
            <person name="Liolios K."/>
            <person name="Ivanova N."/>
            <person name="Pagani I."/>
            <person name="Mavromatis K."/>
            <person name="Ovchinikova G."/>
            <person name="Pati A."/>
            <person name="Chen A."/>
            <person name="Palaniappan K."/>
            <person name="Land M."/>
            <person name="Hauser L."/>
            <person name="Brambilla E.M."/>
            <person name="Rohde M."/>
            <person name="Spring S."/>
            <person name="Sikorski J."/>
            <person name="Goker M."/>
            <person name="Woyke T."/>
            <person name="Bristow J."/>
            <person name="Eisen J.A."/>
            <person name="Markowitz V."/>
            <person name="Hugenholtz P."/>
            <person name="Kyrpides N.C."/>
            <person name="Klenk H.P."/>
            <person name="Detter J.C."/>
        </authorList>
    </citation>
    <scope>NUCLEOTIDE SEQUENCE [LARGE SCALE GENOMIC DNA]</scope>
    <source>
        <strain evidence="8">DSM 8271 / FlGlyR</strain>
    </source>
</reference>
<evidence type="ECO:0000259" key="6">
    <source>
        <dbReference type="Pfam" id="PF25990"/>
    </source>
</evidence>
<name>F0SWV2_SYNGF</name>
<proteinExistence type="predicted"/>
<evidence type="ECO:0000256" key="4">
    <source>
        <dbReference type="SAM" id="Phobius"/>
    </source>
</evidence>
<evidence type="ECO:0000313" key="8">
    <source>
        <dbReference type="Proteomes" id="UP000007488"/>
    </source>
</evidence>
<dbReference type="InterPro" id="IPR058636">
    <property type="entry name" value="Beta-barrel_YknX"/>
</dbReference>
<feature type="transmembrane region" description="Helical" evidence="4">
    <location>
        <begin position="12"/>
        <end position="41"/>
    </location>
</feature>
<dbReference type="Proteomes" id="UP000007488">
    <property type="component" value="Chromosome"/>
</dbReference>
<dbReference type="PANTHER" id="PTHR32347:SF14">
    <property type="entry name" value="EFFLUX SYSTEM COMPONENT YKNX-RELATED"/>
    <property type="match status" value="1"/>
</dbReference>
<keyword evidence="4" id="KW-0812">Transmembrane</keyword>
<dbReference type="HOGENOM" id="CLU_018816_14_5_9"/>
<dbReference type="Gene3D" id="2.40.420.20">
    <property type="match status" value="1"/>
</dbReference>
<dbReference type="STRING" id="645991.Sgly_0273"/>
<dbReference type="KEGG" id="sgy:Sgly_0273"/>
<reference evidence="8" key="2">
    <citation type="submission" date="2011-02" db="EMBL/GenBank/DDBJ databases">
        <title>The complete genome of Syntrophobotulus glycolicus DSM 8271.</title>
        <authorList>
            <person name="Lucas S."/>
            <person name="Copeland A."/>
            <person name="Lapidus A."/>
            <person name="Bruce D."/>
            <person name="Goodwin L."/>
            <person name="Pitluck S."/>
            <person name="Kyrpides N."/>
            <person name="Mavromatis K."/>
            <person name="Pagani I."/>
            <person name="Ivanova N."/>
            <person name="Mikhailova N."/>
            <person name="Chertkov O."/>
            <person name="Held B."/>
            <person name="Detter J.C."/>
            <person name="Tapia R."/>
            <person name="Han C."/>
            <person name="Land M."/>
            <person name="Hauser L."/>
            <person name="Markowitz V."/>
            <person name="Cheng J.-F."/>
            <person name="Hugenholtz P."/>
            <person name="Woyke T."/>
            <person name="Wu D."/>
            <person name="Spring S."/>
            <person name="Schroeder M."/>
            <person name="Brambilla E."/>
            <person name="Klenk H.-P."/>
            <person name="Eisen J.A."/>
        </authorList>
    </citation>
    <scope>NUCLEOTIDE SEQUENCE [LARGE SCALE GENOMIC DNA]</scope>
    <source>
        <strain evidence="8">DSM 8271 / FlGlyR</strain>
    </source>
</reference>
<dbReference type="RefSeq" id="WP_013623513.1">
    <property type="nucleotide sequence ID" value="NC_015172.1"/>
</dbReference>
<keyword evidence="4" id="KW-1133">Transmembrane helix</keyword>
<comment type="subcellular location">
    <subcellularLocation>
        <location evidence="1">Cell envelope</location>
    </subcellularLocation>
</comment>